<evidence type="ECO:0000313" key="2">
    <source>
        <dbReference type="Proteomes" id="UP000244910"/>
    </source>
</evidence>
<dbReference type="EMBL" id="CP020953">
    <property type="protein sequence ID" value="AWI06773.1"/>
    <property type="molecule type" value="Genomic_DNA"/>
</dbReference>
<organism evidence="1 2">
    <name type="scientific">Clostridium drakei</name>
    <dbReference type="NCBI Taxonomy" id="332101"/>
    <lineage>
        <taxon>Bacteria</taxon>
        <taxon>Bacillati</taxon>
        <taxon>Bacillota</taxon>
        <taxon>Clostridia</taxon>
        <taxon>Eubacteriales</taxon>
        <taxon>Clostridiaceae</taxon>
        <taxon>Clostridium</taxon>
    </lineage>
</organism>
<dbReference type="Proteomes" id="UP000244910">
    <property type="component" value="Chromosome"/>
</dbReference>
<sequence>MSAYSFIATDYEIQEVHNSKEKIITVQEAIKLGLKAHEFMPWENMNPNDTISLFEKEDDLYELVITKGTEYEKNVRWYTDKPFIYSVNFKYTELRAKQLLEYIKEKLRKGHQLEIWSIWLDDRQNIKPTICNYEQVSIDNLKQMYDWNDEKHVTHGCIIIKR</sequence>
<keyword evidence="2" id="KW-1185">Reference proteome</keyword>
<accession>A0A2U8DVH8</accession>
<protein>
    <submittedName>
        <fullName evidence="1">Uncharacterized protein</fullName>
    </submittedName>
</protein>
<reference evidence="2" key="1">
    <citation type="submission" date="2017-04" db="EMBL/GenBank/DDBJ databases">
        <authorList>
            <person name="Song Y."/>
            <person name="Cho B.-K."/>
        </authorList>
    </citation>
    <scope>NUCLEOTIDE SEQUENCE [LARGE SCALE GENOMIC DNA]</scope>
    <source>
        <strain evidence="2">SL1</strain>
    </source>
</reference>
<dbReference type="AlphaFoldDB" id="A0A2U8DVH8"/>
<dbReference type="OrthoDB" id="1797524at2"/>
<name>A0A2U8DVH8_9CLOT</name>
<proteinExistence type="predicted"/>
<dbReference type="RefSeq" id="WP_032077300.1">
    <property type="nucleotide sequence ID" value="NZ_CP020953.1"/>
</dbReference>
<dbReference type="KEGG" id="cdrk:B9W14_20490"/>
<gene>
    <name evidence="1" type="ORF">B9W14_20490</name>
</gene>
<evidence type="ECO:0000313" key="1">
    <source>
        <dbReference type="EMBL" id="AWI06773.1"/>
    </source>
</evidence>